<name>A0AB34INK0_PRYPA</name>
<dbReference type="AlphaFoldDB" id="A0AB34INK0"/>
<dbReference type="Pfam" id="PF02536">
    <property type="entry name" value="mTERF"/>
    <property type="match status" value="1"/>
</dbReference>
<dbReference type="InterPro" id="IPR038538">
    <property type="entry name" value="MTERF_sf"/>
</dbReference>
<protein>
    <submittedName>
        <fullName evidence="3">Uncharacterized protein</fullName>
    </submittedName>
</protein>
<dbReference type="SMART" id="SM00733">
    <property type="entry name" value="Mterf"/>
    <property type="match status" value="6"/>
</dbReference>
<dbReference type="PANTHER" id="PTHR13068">
    <property type="entry name" value="CGI-12 PROTEIN-RELATED"/>
    <property type="match status" value="1"/>
</dbReference>
<dbReference type="InterPro" id="IPR003690">
    <property type="entry name" value="MTERF"/>
</dbReference>
<reference evidence="3 4" key="1">
    <citation type="journal article" date="2024" name="Science">
        <title>Giant polyketide synthase enzymes in the biosynthesis of giant marine polyether toxins.</title>
        <authorList>
            <person name="Fallon T.R."/>
            <person name="Shende V.V."/>
            <person name="Wierzbicki I.H."/>
            <person name="Pendleton A.L."/>
            <person name="Watervoot N.F."/>
            <person name="Auber R.P."/>
            <person name="Gonzalez D.J."/>
            <person name="Wisecaver J.H."/>
            <person name="Moore B.S."/>
        </authorList>
    </citation>
    <scope>NUCLEOTIDE SEQUENCE [LARGE SCALE GENOMIC DNA]</scope>
    <source>
        <strain evidence="3 4">12B1</strain>
    </source>
</reference>
<evidence type="ECO:0000256" key="1">
    <source>
        <dbReference type="ARBA" id="ARBA00007692"/>
    </source>
</evidence>
<dbReference type="EMBL" id="JBGBPQ010000023">
    <property type="protein sequence ID" value="KAL1500548.1"/>
    <property type="molecule type" value="Genomic_DNA"/>
</dbReference>
<keyword evidence="2" id="KW-0809">Transit peptide</keyword>
<organism evidence="3 4">
    <name type="scientific">Prymnesium parvum</name>
    <name type="common">Toxic golden alga</name>
    <dbReference type="NCBI Taxonomy" id="97485"/>
    <lineage>
        <taxon>Eukaryota</taxon>
        <taxon>Haptista</taxon>
        <taxon>Haptophyta</taxon>
        <taxon>Prymnesiophyceae</taxon>
        <taxon>Prymnesiales</taxon>
        <taxon>Prymnesiaceae</taxon>
        <taxon>Prymnesium</taxon>
    </lineage>
</organism>
<evidence type="ECO:0000256" key="2">
    <source>
        <dbReference type="ARBA" id="ARBA00022946"/>
    </source>
</evidence>
<proteinExistence type="inferred from homology"/>
<comment type="similarity">
    <text evidence="1">Belongs to the mTERF family.</text>
</comment>
<gene>
    <name evidence="3" type="ORF">AB1Y20_013203</name>
</gene>
<evidence type="ECO:0000313" key="3">
    <source>
        <dbReference type="EMBL" id="KAL1500548.1"/>
    </source>
</evidence>
<dbReference type="PANTHER" id="PTHR13068:SF112">
    <property type="entry name" value="TRANSCRIPTION TERMINATION FACTOR 3, MITOCHONDRIAL"/>
    <property type="match status" value="1"/>
</dbReference>
<keyword evidence="4" id="KW-1185">Reference proteome</keyword>
<dbReference type="Proteomes" id="UP001515480">
    <property type="component" value="Unassembled WGS sequence"/>
</dbReference>
<evidence type="ECO:0000313" key="4">
    <source>
        <dbReference type="Proteomes" id="UP001515480"/>
    </source>
</evidence>
<accession>A0AB34INK0</accession>
<comment type="caution">
    <text evidence="3">The sequence shown here is derived from an EMBL/GenBank/DDBJ whole genome shotgun (WGS) entry which is preliminary data.</text>
</comment>
<sequence length="426" mass="46639">MLLLRLLPVALSLLHAPHRPLPPSLRRLPPPLALADDPPQLLRGEAAMLRAFESAGLSAEQSQELWSRRPPGKLPGPARQLELLRWLQTELQTTDPLAAAYLCVYRAPRLMLRASALPELRESLAATCALCGSPSAAHLGRLVCRHPTLLLLPADAQRQTARWLRDATGLSDAHLADALAQAPHLLLSSRAAVRSRLAWLRDELGVEGAGRVSRVVREAPLVLGLSVERTMSPRVAWLCALGLTSEEVGTVVVRSPRVLHTPLSELERKLDWLRKSGVASGPQLASLLRVQPDFFSLSSARCNVVFEWLQQQGVSAAEAAEMLRREPTIFSQKTSELELRVQFFTAVLGGSPSDLAHSPQILTCDLSRVAMLRHAFCMSKGLQVKLDDLLSKSSAHFAEVAGCDEAELRQFENDGKHLSFYQGSAL</sequence>
<dbReference type="GO" id="GO:0003676">
    <property type="term" value="F:nucleic acid binding"/>
    <property type="evidence" value="ECO:0007669"/>
    <property type="project" value="InterPro"/>
</dbReference>
<dbReference type="Gene3D" id="1.25.70.10">
    <property type="entry name" value="Transcription termination factor 3, mitochondrial"/>
    <property type="match status" value="1"/>
</dbReference>